<dbReference type="AlphaFoldDB" id="A0A3P6FNA1"/>
<organism evidence="1">
    <name type="scientific">Brassica oleracea</name>
    <name type="common">Wild cabbage</name>
    <dbReference type="NCBI Taxonomy" id="3712"/>
    <lineage>
        <taxon>Eukaryota</taxon>
        <taxon>Viridiplantae</taxon>
        <taxon>Streptophyta</taxon>
        <taxon>Embryophyta</taxon>
        <taxon>Tracheophyta</taxon>
        <taxon>Spermatophyta</taxon>
        <taxon>Magnoliopsida</taxon>
        <taxon>eudicotyledons</taxon>
        <taxon>Gunneridae</taxon>
        <taxon>Pentapetalae</taxon>
        <taxon>rosids</taxon>
        <taxon>malvids</taxon>
        <taxon>Brassicales</taxon>
        <taxon>Brassicaceae</taxon>
        <taxon>Brassiceae</taxon>
        <taxon>Brassica</taxon>
    </lineage>
</organism>
<evidence type="ECO:0000313" key="1">
    <source>
        <dbReference type="EMBL" id="VDD53780.1"/>
    </source>
</evidence>
<gene>
    <name evidence="1" type="ORF">BOLC8T47009H</name>
</gene>
<sequence>MPCRNGSRYNDSPSHSAARCGGCVQAQEHMAFMS</sequence>
<accession>A0A3P6FNA1</accession>
<proteinExistence type="predicted"/>
<name>A0A3P6FNA1_BRAOL</name>
<reference evidence="1" key="1">
    <citation type="submission" date="2018-11" db="EMBL/GenBank/DDBJ databases">
        <authorList>
            <consortium name="Genoscope - CEA"/>
            <person name="William W."/>
        </authorList>
    </citation>
    <scope>NUCLEOTIDE SEQUENCE</scope>
</reference>
<protein>
    <submittedName>
        <fullName evidence="1">Uncharacterized protein</fullName>
    </submittedName>
</protein>
<dbReference type="EMBL" id="LR031879">
    <property type="protein sequence ID" value="VDD53780.1"/>
    <property type="molecule type" value="Genomic_DNA"/>
</dbReference>